<dbReference type="Proteomes" id="UP000018291">
    <property type="component" value="Unassembled WGS sequence"/>
</dbReference>
<evidence type="ECO:0000313" key="10">
    <source>
        <dbReference type="Proteomes" id="UP000018291"/>
    </source>
</evidence>
<feature type="chain" id="PRO_5038762132" description="Gram-positive cocci surface proteins LPxTG domain-containing protein" evidence="7">
    <location>
        <begin position="46"/>
        <end position="280"/>
    </location>
</feature>
<keyword evidence="6" id="KW-1133">Transmembrane helix</keyword>
<gene>
    <name evidence="9" type="ORF">BN381_10232</name>
</gene>
<reference evidence="9 10" key="1">
    <citation type="journal article" date="2013" name="ISME J.">
        <title>Metabolic model for the filamentous 'Candidatus Microthrix parvicella' based on genomic and metagenomic analyses.</title>
        <authorList>
            <person name="Jon McIlroy S."/>
            <person name="Kristiansen R."/>
            <person name="Albertsen M."/>
            <person name="Michael Karst S."/>
            <person name="Rossetti S."/>
            <person name="Lund Nielsen J."/>
            <person name="Tandoi V."/>
            <person name="James Seviour R."/>
            <person name="Nielsen P.H."/>
        </authorList>
    </citation>
    <scope>NUCLEOTIDE SEQUENCE [LARGE SCALE GENOMIC DNA]</scope>
    <source>
        <strain evidence="9 10">RN1</strain>
    </source>
</reference>
<feature type="region of interest" description="Disordered" evidence="5">
    <location>
        <begin position="150"/>
        <end position="209"/>
    </location>
</feature>
<evidence type="ECO:0000256" key="6">
    <source>
        <dbReference type="SAM" id="Phobius"/>
    </source>
</evidence>
<evidence type="ECO:0000256" key="2">
    <source>
        <dbReference type="ARBA" id="ARBA00022525"/>
    </source>
</evidence>
<keyword evidence="6" id="KW-0472">Membrane</keyword>
<dbReference type="eggNOG" id="COG4733">
    <property type="taxonomic scope" value="Bacteria"/>
</dbReference>
<dbReference type="AlphaFoldDB" id="R4YYG7"/>
<dbReference type="Pfam" id="PF00746">
    <property type="entry name" value="Gram_pos_anchor"/>
    <property type="match status" value="1"/>
</dbReference>
<keyword evidence="10" id="KW-1185">Reference proteome</keyword>
<dbReference type="NCBIfam" id="TIGR01167">
    <property type="entry name" value="LPXTG_anchor"/>
    <property type="match status" value="1"/>
</dbReference>
<evidence type="ECO:0000256" key="3">
    <source>
        <dbReference type="ARBA" id="ARBA00022729"/>
    </source>
</evidence>
<feature type="signal peptide" evidence="7">
    <location>
        <begin position="1"/>
        <end position="45"/>
    </location>
</feature>
<dbReference type="STRING" id="1229780.BN381_10232"/>
<evidence type="ECO:0000259" key="8">
    <source>
        <dbReference type="PROSITE" id="PS50847"/>
    </source>
</evidence>
<dbReference type="EMBL" id="CANL01000001">
    <property type="protein sequence ID" value="CCM62001.1"/>
    <property type="molecule type" value="Genomic_DNA"/>
</dbReference>
<feature type="transmembrane region" description="Helical" evidence="6">
    <location>
        <begin position="253"/>
        <end position="274"/>
    </location>
</feature>
<protein>
    <recommendedName>
        <fullName evidence="8">Gram-positive cocci surface proteins LPxTG domain-containing protein</fullName>
    </recommendedName>
</protein>
<proteinExistence type="predicted"/>
<dbReference type="HOGENOM" id="CLU_862460_0_0_11"/>
<organism evidence="9 10">
    <name type="scientific">Candidatus Neomicrothrix parvicella RN1</name>
    <dbReference type="NCBI Taxonomy" id="1229780"/>
    <lineage>
        <taxon>Bacteria</taxon>
        <taxon>Bacillati</taxon>
        <taxon>Actinomycetota</taxon>
        <taxon>Acidimicrobiia</taxon>
        <taxon>Acidimicrobiales</taxon>
        <taxon>Microthrixaceae</taxon>
        <taxon>Candidatus Neomicrothrix</taxon>
    </lineage>
</organism>
<accession>R4YYG7</accession>
<keyword evidence="6" id="KW-0812">Transmembrane</keyword>
<feature type="compositionally biased region" description="Low complexity" evidence="5">
    <location>
        <begin position="168"/>
        <end position="191"/>
    </location>
</feature>
<evidence type="ECO:0000256" key="4">
    <source>
        <dbReference type="ARBA" id="ARBA00023088"/>
    </source>
</evidence>
<comment type="caution">
    <text evidence="9">The sequence shown here is derived from an EMBL/GenBank/DDBJ whole genome shotgun (WGS) entry which is preliminary data.</text>
</comment>
<dbReference type="InterPro" id="IPR019931">
    <property type="entry name" value="LPXTG_anchor"/>
</dbReference>
<evidence type="ECO:0000313" key="9">
    <source>
        <dbReference type="EMBL" id="CCM62001.1"/>
    </source>
</evidence>
<dbReference type="PROSITE" id="PS50847">
    <property type="entry name" value="GRAM_POS_ANCHORING"/>
    <property type="match status" value="1"/>
</dbReference>
<keyword evidence="3 7" id="KW-0732">Signal</keyword>
<keyword evidence="1" id="KW-0134">Cell wall</keyword>
<evidence type="ECO:0000256" key="7">
    <source>
        <dbReference type="SAM" id="SignalP"/>
    </source>
</evidence>
<keyword evidence="4" id="KW-0572">Peptidoglycan-anchor</keyword>
<evidence type="ECO:0000256" key="1">
    <source>
        <dbReference type="ARBA" id="ARBA00022512"/>
    </source>
</evidence>
<feature type="domain" description="Gram-positive cocci surface proteins LPxTG" evidence="8">
    <location>
        <begin position="246"/>
        <end position="280"/>
    </location>
</feature>
<keyword evidence="2" id="KW-0964">Secreted</keyword>
<name>R4YYG7_9ACTN</name>
<evidence type="ECO:0000256" key="5">
    <source>
        <dbReference type="SAM" id="MobiDB-lite"/>
    </source>
</evidence>
<sequence>MGRKPETGEIMLHHSKRRTNHTMARWAAAAALALGGVAFASSAGAQGYDGGGTGGTATTGVPGTGGQGSETLECLPSVGGLTLVSGSLTPGSEFVVGGDGFKPGSEIQIYVCSTPIVLGGAIADGSGGFQAGSTVPTDLGAGEHLVVASGVDPDGDPLTKDVSFKVTSSPSSNNNAPSSNNNAPSSNNPPSGNDLAPVSLPTRPTPPSTAVVVPVSAPAATVAVASPSANTPTIAGAQQVPVAGQLGNTGTSAGTIAMVAAAVVLVGSALVLGARRRRQG</sequence>